<dbReference type="PRINTS" id="PR00173">
    <property type="entry name" value="EDTRNSPORT"/>
</dbReference>
<accession>A0ABQ1LZF4</accession>
<comment type="caution">
    <text evidence="8">The sequence shown here is derived from an EMBL/GenBank/DDBJ whole genome shotgun (WGS) entry which is preliminary data.</text>
</comment>
<evidence type="ECO:0000256" key="5">
    <source>
        <dbReference type="ARBA" id="ARBA00022989"/>
    </source>
</evidence>
<keyword evidence="9" id="KW-1185">Reference proteome</keyword>
<dbReference type="NCBIfam" id="NF002461">
    <property type="entry name" value="PRK01663.1"/>
    <property type="match status" value="1"/>
</dbReference>
<dbReference type="InterPro" id="IPR001991">
    <property type="entry name" value="Na-dicarboxylate_symporter"/>
</dbReference>
<keyword evidence="6 7" id="KW-0472">Membrane</keyword>
<keyword evidence="2" id="KW-0813">Transport</keyword>
<feature type="transmembrane region" description="Helical" evidence="7">
    <location>
        <begin position="26"/>
        <end position="44"/>
    </location>
</feature>
<evidence type="ECO:0000256" key="2">
    <source>
        <dbReference type="ARBA" id="ARBA00022448"/>
    </source>
</evidence>
<feature type="transmembrane region" description="Helical" evidence="7">
    <location>
        <begin position="64"/>
        <end position="82"/>
    </location>
</feature>
<dbReference type="EMBL" id="BMCH01000004">
    <property type="protein sequence ID" value="GGC32272.1"/>
    <property type="molecule type" value="Genomic_DNA"/>
</dbReference>
<dbReference type="Pfam" id="PF00375">
    <property type="entry name" value="SDF"/>
    <property type="match status" value="1"/>
</dbReference>
<feature type="transmembrane region" description="Helical" evidence="7">
    <location>
        <begin position="325"/>
        <end position="345"/>
    </location>
</feature>
<comment type="subcellular location">
    <subcellularLocation>
        <location evidence="1">Membrane</location>
        <topology evidence="1">Multi-pass membrane protein</topology>
    </subcellularLocation>
</comment>
<keyword evidence="5 7" id="KW-1133">Transmembrane helix</keyword>
<evidence type="ECO:0000313" key="8">
    <source>
        <dbReference type="EMBL" id="GGC32272.1"/>
    </source>
</evidence>
<evidence type="ECO:0000256" key="6">
    <source>
        <dbReference type="ARBA" id="ARBA00023136"/>
    </source>
</evidence>
<evidence type="ECO:0000256" key="1">
    <source>
        <dbReference type="ARBA" id="ARBA00004141"/>
    </source>
</evidence>
<name>A0ABQ1LZF4_9PROT</name>
<evidence type="ECO:0000256" key="4">
    <source>
        <dbReference type="ARBA" id="ARBA00022847"/>
    </source>
</evidence>
<proteinExistence type="predicted"/>
<dbReference type="PANTHER" id="PTHR42865">
    <property type="entry name" value="PROTON/GLUTAMATE-ASPARTATE SYMPORTER"/>
    <property type="match status" value="1"/>
</dbReference>
<dbReference type="PROSITE" id="PS00714">
    <property type="entry name" value="NA_DICARBOXYL_SYMP_2"/>
    <property type="match status" value="1"/>
</dbReference>
<feature type="transmembrane region" description="Helical" evidence="7">
    <location>
        <begin position="365"/>
        <end position="394"/>
    </location>
</feature>
<dbReference type="InterPro" id="IPR036458">
    <property type="entry name" value="Na:dicarbo_symporter_sf"/>
</dbReference>
<feature type="transmembrane region" description="Helical" evidence="7">
    <location>
        <begin position="207"/>
        <end position="226"/>
    </location>
</feature>
<dbReference type="PROSITE" id="PS00713">
    <property type="entry name" value="NA_DICARBOXYL_SYMP_1"/>
    <property type="match status" value="1"/>
</dbReference>
<dbReference type="PANTHER" id="PTHR42865:SF1">
    <property type="entry name" value="AEROBIC C4-DICARBOXYLATE TRANSPORT PROTEIN"/>
    <property type="match status" value="1"/>
</dbReference>
<feature type="transmembrane region" description="Helical" evidence="7">
    <location>
        <begin position="238"/>
        <end position="260"/>
    </location>
</feature>
<dbReference type="RefSeq" id="WP_188426376.1">
    <property type="nucleotide sequence ID" value="NZ_BMCH01000004.1"/>
</dbReference>
<evidence type="ECO:0000256" key="7">
    <source>
        <dbReference type="SAM" id="Phobius"/>
    </source>
</evidence>
<evidence type="ECO:0000256" key="3">
    <source>
        <dbReference type="ARBA" id="ARBA00022692"/>
    </source>
</evidence>
<evidence type="ECO:0000313" key="9">
    <source>
        <dbReference type="Proteomes" id="UP000637769"/>
    </source>
</evidence>
<reference evidence="9" key="1">
    <citation type="journal article" date="2019" name="Int. J. Syst. Evol. Microbiol.">
        <title>The Global Catalogue of Microorganisms (GCM) 10K type strain sequencing project: providing services to taxonomists for standard genome sequencing and annotation.</title>
        <authorList>
            <consortium name="The Broad Institute Genomics Platform"/>
            <consortium name="The Broad Institute Genome Sequencing Center for Infectious Disease"/>
            <person name="Wu L."/>
            <person name="Ma J."/>
        </authorList>
    </citation>
    <scope>NUCLEOTIDE SEQUENCE [LARGE SCALE GENOMIC DNA]</scope>
    <source>
        <strain evidence="9">CCM 7132</strain>
    </source>
</reference>
<keyword evidence="4" id="KW-0769">Symport</keyword>
<keyword evidence="3 7" id="KW-0812">Transmembrane</keyword>
<dbReference type="InterPro" id="IPR018107">
    <property type="entry name" value="Na-dicarboxylate_symporter_CS"/>
</dbReference>
<organism evidence="8 9">
    <name type="scientific">Asaia siamensis</name>
    <dbReference type="NCBI Taxonomy" id="110479"/>
    <lineage>
        <taxon>Bacteria</taxon>
        <taxon>Pseudomonadati</taxon>
        <taxon>Pseudomonadota</taxon>
        <taxon>Alphaproteobacteria</taxon>
        <taxon>Acetobacterales</taxon>
        <taxon>Acetobacteraceae</taxon>
        <taxon>Asaia</taxon>
    </lineage>
</organism>
<feature type="transmembrane region" description="Helical" evidence="7">
    <location>
        <begin position="94"/>
        <end position="116"/>
    </location>
</feature>
<dbReference type="SUPFAM" id="SSF118215">
    <property type="entry name" value="Proton glutamate symport protein"/>
    <property type="match status" value="1"/>
</dbReference>
<feature type="transmembrane region" description="Helical" evidence="7">
    <location>
        <begin position="169"/>
        <end position="186"/>
    </location>
</feature>
<dbReference type="Gene3D" id="1.10.3860.10">
    <property type="entry name" value="Sodium:dicarboxylate symporter"/>
    <property type="match status" value="1"/>
</dbReference>
<sequence length="448" mass="46929">MKIVPTTEGHEPVQAEAKRKPFYKHTYFQVLFAIVVGSLIGHFAPETGQALHPFGDGFIRLVKMIIPPVIFLTIVTGIAGMRDLRAVARVAGKTFGYFLFFSTLALIVGLITANVIRPGAGIHAKIGAAGDYSASVAGYIGKAHESSITEFVLNIIPDTFVSALTTGNILQALFVAILTGVGLALMGERGARVYDVLEEISAVAFRIVAILMKAAPIGAFGAMAFTVGKYGASSLADLATLVVTFYLTAIIFVVVILGLVGRLAGFSILRLIAYLRAELLLVLGTSSSESALPSLMAKMEQAGCPKSIVGLVVPMGYSFNLDGTNIYMTLAALFIAQAYDIHLSFGQQILLLGMAMLSSKGAAGVTGAGFITLAATLSILPTIPVAGIALILGVDRFMSECRSLTNFIGNAVAAIVVARWEGVLNRKQLAQALGGHASGLAAPPVIPE</sequence>
<protein>
    <submittedName>
        <fullName evidence="8">C4-dicarboxylate transport protein</fullName>
    </submittedName>
</protein>
<gene>
    <name evidence="8" type="primary">dctA</name>
    <name evidence="8" type="ORF">GCM10007207_17210</name>
</gene>
<dbReference type="Proteomes" id="UP000637769">
    <property type="component" value="Unassembled WGS sequence"/>
</dbReference>